<reference evidence="2 3" key="1">
    <citation type="journal article" date="2018" name="Front. Microbiol.">
        <title>Genome-Wide Analysis of Corynespora cassiicola Leaf Fall Disease Putative Effectors.</title>
        <authorList>
            <person name="Lopez D."/>
            <person name="Ribeiro S."/>
            <person name="Label P."/>
            <person name="Fumanal B."/>
            <person name="Venisse J.S."/>
            <person name="Kohler A."/>
            <person name="de Oliveira R.R."/>
            <person name="Labutti K."/>
            <person name="Lipzen A."/>
            <person name="Lail K."/>
            <person name="Bauer D."/>
            <person name="Ohm R.A."/>
            <person name="Barry K.W."/>
            <person name="Spatafora J."/>
            <person name="Grigoriev I.V."/>
            <person name="Martin F.M."/>
            <person name="Pujade-Renaud V."/>
        </authorList>
    </citation>
    <scope>NUCLEOTIDE SEQUENCE [LARGE SCALE GENOMIC DNA]</scope>
    <source>
        <strain evidence="2 3">Philippines</strain>
    </source>
</reference>
<feature type="chain" id="PRO_5015479717" evidence="1">
    <location>
        <begin position="19"/>
        <end position="115"/>
    </location>
</feature>
<dbReference type="AlphaFoldDB" id="A0A2T2NXN9"/>
<protein>
    <submittedName>
        <fullName evidence="2">Uncharacterized protein</fullName>
    </submittedName>
</protein>
<name>A0A2T2NXN9_CORCC</name>
<sequence>MQLTQTIAFLALAVSASADLHWAAACVDGRTSSPIGGTPFSVSYNWAKNFIMNPGATQCACNHYRNRNTGGKHWDRCPDCTFDGVTCRSAAKHIGGDEMNYYCSRLCGAQGSEAD</sequence>
<evidence type="ECO:0000313" key="2">
    <source>
        <dbReference type="EMBL" id="PSN70129.1"/>
    </source>
</evidence>
<dbReference type="Proteomes" id="UP000240883">
    <property type="component" value="Unassembled WGS sequence"/>
</dbReference>
<dbReference type="EMBL" id="KZ678132">
    <property type="protein sequence ID" value="PSN70129.1"/>
    <property type="molecule type" value="Genomic_DNA"/>
</dbReference>
<gene>
    <name evidence="2" type="ORF">BS50DRAFT_662233</name>
</gene>
<feature type="signal peptide" evidence="1">
    <location>
        <begin position="1"/>
        <end position="18"/>
    </location>
</feature>
<keyword evidence="1" id="KW-0732">Signal</keyword>
<evidence type="ECO:0000313" key="3">
    <source>
        <dbReference type="Proteomes" id="UP000240883"/>
    </source>
</evidence>
<evidence type="ECO:0000256" key="1">
    <source>
        <dbReference type="SAM" id="SignalP"/>
    </source>
</evidence>
<proteinExistence type="predicted"/>
<organism evidence="2 3">
    <name type="scientific">Corynespora cassiicola Philippines</name>
    <dbReference type="NCBI Taxonomy" id="1448308"/>
    <lineage>
        <taxon>Eukaryota</taxon>
        <taxon>Fungi</taxon>
        <taxon>Dikarya</taxon>
        <taxon>Ascomycota</taxon>
        <taxon>Pezizomycotina</taxon>
        <taxon>Dothideomycetes</taxon>
        <taxon>Pleosporomycetidae</taxon>
        <taxon>Pleosporales</taxon>
        <taxon>Corynesporascaceae</taxon>
        <taxon>Corynespora</taxon>
    </lineage>
</organism>
<dbReference type="OrthoDB" id="3489571at2759"/>
<accession>A0A2T2NXN9</accession>
<keyword evidence="3" id="KW-1185">Reference proteome</keyword>